<evidence type="ECO:0000256" key="3">
    <source>
        <dbReference type="ARBA" id="ARBA00022651"/>
    </source>
</evidence>
<evidence type="ECO:0000256" key="1">
    <source>
        <dbReference type="ARBA" id="ARBA00004613"/>
    </source>
</evidence>
<reference evidence="10 11" key="1">
    <citation type="submission" date="2018-12" db="EMBL/GenBank/DDBJ databases">
        <authorList>
            <consortium name="Pathogen Informatics"/>
        </authorList>
    </citation>
    <scope>NUCLEOTIDE SEQUENCE [LARGE SCALE GENOMIC DNA]</scope>
    <source>
        <strain evidence="10 11">NCTC934</strain>
    </source>
</reference>
<evidence type="ECO:0000313" key="10">
    <source>
        <dbReference type="EMBL" id="VEH72766.1"/>
    </source>
</evidence>
<keyword evidence="3" id="KW-0858">Xylan degradation</keyword>
<dbReference type="SUPFAM" id="SSF53474">
    <property type="entry name" value="alpha/beta-Hydrolases"/>
    <property type="match status" value="1"/>
</dbReference>
<keyword evidence="7" id="KW-0624">Polysaccharide degradation</keyword>
<sequence>MWAPVGAAAVASVNNVANVTKFSLRAGYLLAALLIASGAFSAPAVASAQETPAAPEKPAPPAPAPEPAPDDSHLLPEGVEESTPNQPAPAPAPAPDVAPARPAPDASINPHPPIAPGDTRSLEMEHEGKKRRYLLRIPDNYSPEAPTPVLFGFGGWGDSPEEFSGYARMGTTKATDDAIIVYPEGFERAWEPAPYAKTRDGEDIRFIKRILDAVDADYHVDRNRVYAMGMSNGGGFTSVLGCHAQDMFAAVAMVSGAFYTPVETNCVDAPMHTLIMHGTRDKMLTYEGGTRHESGYLPVRTVLGGYLHRNHCDMTFQSHPAAGHSERLGFNGCAKDVELYKVPGDHTWFWQPDTANIVWSFLATKTHV</sequence>
<organism evidence="10 11">
    <name type="scientific">Corynebacterium segmentosum</name>
    <dbReference type="NCBI Taxonomy" id="43990"/>
    <lineage>
        <taxon>Bacteria</taxon>
        <taxon>Bacillati</taxon>
        <taxon>Actinomycetota</taxon>
        <taxon>Actinomycetes</taxon>
        <taxon>Mycobacteriales</taxon>
        <taxon>Corynebacteriaceae</taxon>
        <taxon>Corynebacterium</taxon>
    </lineage>
</organism>
<evidence type="ECO:0000313" key="11">
    <source>
        <dbReference type="Proteomes" id="UP000280707"/>
    </source>
</evidence>
<evidence type="ECO:0000256" key="4">
    <source>
        <dbReference type="ARBA" id="ARBA00022729"/>
    </source>
</evidence>
<keyword evidence="4 9" id="KW-0732">Signal</keyword>
<dbReference type="Gene3D" id="3.40.50.1820">
    <property type="entry name" value="alpha/beta hydrolase"/>
    <property type="match status" value="1"/>
</dbReference>
<name>A0ABY6TEJ2_9CORY</name>
<dbReference type="EMBL" id="LR134408">
    <property type="protein sequence ID" value="VEH72766.1"/>
    <property type="molecule type" value="Genomic_DNA"/>
</dbReference>
<dbReference type="PANTHER" id="PTHR38050:SF2">
    <property type="entry name" value="FERULOYL ESTERASE C-RELATED"/>
    <property type="match status" value="1"/>
</dbReference>
<dbReference type="InterPro" id="IPR000801">
    <property type="entry name" value="Esterase-like"/>
</dbReference>
<dbReference type="Proteomes" id="UP000280707">
    <property type="component" value="Chromosome"/>
</dbReference>
<feature type="compositionally biased region" description="Pro residues" evidence="8">
    <location>
        <begin position="55"/>
        <end position="67"/>
    </location>
</feature>
<dbReference type="InterPro" id="IPR043595">
    <property type="entry name" value="FaeB/C/D"/>
</dbReference>
<dbReference type="Pfam" id="PF00756">
    <property type="entry name" value="Esterase"/>
    <property type="match status" value="1"/>
</dbReference>
<keyword evidence="6" id="KW-0119">Carbohydrate metabolism</keyword>
<evidence type="ECO:0000256" key="7">
    <source>
        <dbReference type="ARBA" id="ARBA00023326"/>
    </source>
</evidence>
<evidence type="ECO:0000256" key="6">
    <source>
        <dbReference type="ARBA" id="ARBA00023277"/>
    </source>
</evidence>
<keyword evidence="5" id="KW-0378">Hydrolase</keyword>
<protein>
    <submittedName>
        <fullName evidence="10">Exported esterase/hydrolase</fullName>
    </submittedName>
</protein>
<feature type="compositionally biased region" description="Pro residues" evidence="8">
    <location>
        <begin position="86"/>
        <end position="96"/>
    </location>
</feature>
<proteinExistence type="predicted"/>
<dbReference type="PANTHER" id="PTHR38050">
    <property type="match status" value="1"/>
</dbReference>
<evidence type="ECO:0000256" key="8">
    <source>
        <dbReference type="SAM" id="MobiDB-lite"/>
    </source>
</evidence>
<evidence type="ECO:0000256" key="2">
    <source>
        <dbReference type="ARBA" id="ARBA00022525"/>
    </source>
</evidence>
<feature type="compositionally biased region" description="Low complexity" evidence="8">
    <location>
        <begin position="97"/>
        <end position="106"/>
    </location>
</feature>
<comment type="subcellular location">
    <subcellularLocation>
        <location evidence="1">Secreted</location>
    </subcellularLocation>
</comment>
<keyword evidence="2" id="KW-0964">Secreted</keyword>
<accession>A0ABY6TEJ2</accession>
<feature type="region of interest" description="Disordered" evidence="8">
    <location>
        <begin position="49"/>
        <end position="126"/>
    </location>
</feature>
<dbReference type="InterPro" id="IPR029058">
    <property type="entry name" value="AB_hydrolase_fold"/>
</dbReference>
<gene>
    <name evidence="10" type="ORF">NCTC934_01041</name>
</gene>
<feature type="signal peptide" evidence="9">
    <location>
        <begin position="1"/>
        <end position="41"/>
    </location>
</feature>
<evidence type="ECO:0000256" key="5">
    <source>
        <dbReference type="ARBA" id="ARBA00022801"/>
    </source>
</evidence>
<evidence type="ECO:0000256" key="9">
    <source>
        <dbReference type="SAM" id="SignalP"/>
    </source>
</evidence>
<keyword evidence="11" id="KW-1185">Reference proteome</keyword>
<feature type="chain" id="PRO_5046998111" evidence="9">
    <location>
        <begin position="42"/>
        <end position="368"/>
    </location>
</feature>